<evidence type="ECO:0000259" key="10">
    <source>
        <dbReference type="PROSITE" id="PS52040"/>
    </source>
</evidence>
<dbReference type="InterPro" id="IPR013758">
    <property type="entry name" value="Topo_IIA_A/C_ab"/>
</dbReference>
<dbReference type="SUPFAM" id="SSF56719">
    <property type="entry name" value="Type II DNA topoisomerase"/>
    <property type="match status" value="1"/>
</dbReference>
<dbReference type="InterPro" id="IPR013757">
    <property type="entry name" value="Topo_IIA_A_a_sf"/>
</dbReference>
<dbReference type="AlphaFoldDB" id="A0A841RHT8"/>
<keyword evidence="6 11" id="KW-0413">Isomerase</keyword>
<keyword evidence="4" id="KW-0799">Topoisomerase</keyword>
<dbReference type="GO" id="GO:0003918">
    <property type="term" value="F:DNA topoisomerase type II (double strand cut, ATP-hydrolyzing) activity"/>
    <property type="evidence" value="ECO:0007669"/>
    <property type="project" value="UniProtKB-EC"/>
</dbReference>
<dbReference type="PANTHER" id="PTHR43493:SF5">
    <property type="entry name" value="DNA GYRASE SUBUNIT A, CHLOROPLASTIC_MITOCHONDRIAL"/>
    <property type="match status" value="1"/>
</dbReference>
<dbReference type="Pfam" id="PF03989">
    <property type="entry name" value="DNA_gyraseA_C"/>
    <property type="match status" value="6"/>
</dbReference>
<dbReference type="Gene3D" id="3.30.1360.40">
    <property type="match status" value="1"/>
</dbReference>
<accession>A0A841RHT8</accession>
<evidence type="ECO:0000256" key="1">
    <source>
        <dbReference type="ARBA" id="ARBA00000185"/>
    </source>
</evidence>
<dbReference type="SMART" id="SM00434">
    <property type="entry name" value="TOP4c"/>
    <property type="match status" value="1"/>
</dbReference>
<keyword evidence="5 8" id="KW-0238">DNA-binding</keyword>
<dbReference type="InterPro" id="IPR006691">
    <property type="entry name" value="GyrA/parC_rep"/>
</dbReference>
<protein>
    <recommendedName>
        <fullName evidence="3">DNA topoisomerase (ATP-hydrolyzing)</fullName>
        <ecNumber evidence="3">5.6.2.2</ecNumber>
    </recommendedName>
</protein>
<dbReference type="Gene3D" id="3.90.199.10">
    <property type="entry name" value="Topoisomerase II, domain 5"/>
    <property type="match status" value="1"/>
</dbReference>
<dbReference type="CDD" id="cd00187">
    <property type="entry name" value="TOP4c"/>
    <property type="match status" value="1"/>
</dbReference>
<comment type="subunit">
    <text evidence="7">Heterotetramer composed of ParC and ParE.</text>
</comment>
<feature type="domain" description="Topo IIA-type catalytic" evidence="10">
    <location>
        <begin position="1"/>
        <end position="373"/>
    </location>
</feature>
<gene>
    <name evidence="11" type="ORF">HNR50_004022</name>
</gene>
<dbReference type="GO" id="GO:0009330">
    <property type="term" value="C:DNA topoisomerase type II (double strand cut, ATP-hydrolyzing) complex"/>
    <property type="evidence" value="ECO:0007669"/>
    <property type="project" value="TreeGrafter"/>
</dbReference>
<evidence type="ECO:0000256" key="9">
    <source>
        <dbReference type="SAM" id="MobiDB-lite"/>
    </source>
</evidence>
<evidence type="ECO:0000256" key="6">
    <source>
        <dbReference type="ARBA" id="ARBA00023235"/>
    </source>
</evidence>
<evidence type="ECO:0000256" key="5">
    <source>
        <dbReference type="ARBA" id="ARBA00023125"/>
    </source>
</evidence>
<dbReference type="InterPro" id="IPR050220">
    <property type="entry name" value="Type_II_DNA_Topoisomerases"/>
</dbReference>
<dbReference type="EC" id="5.6.2.2" evidence="3"/>
<evidence type="ECO:0000313" key="12">
    <source>
        <dbReference type="Proteomes" id="UP000587760"/>
    </source>
</evidence>
<dbReference type="Gene3D" id="1.10.268.10">
    <property type="entry name" value="Topoisomerase, domain 3"/>
    <property type="match status" value="1"/>
</dbReference>
<evidence type="ECO:0000313" key="11">
    <source>
        <dbReference type="EMBL" id="MBB6482329.1"/>
    </source>
</evidence>
<evidence type="ECO:0000256" key="4">
    <source>
        <dbReference type="ARBA" id="ARBA00023029"/>
    </source>
</evidence>
<dbReference type="InterPro" id="IPR035516">
    <property type="entry name" value="Gyrase/topoIV_suA_C"/>
</dbReference>
<dbReference type="GO" id="GO:0003677">
    <property type="term" value="F:DNA binding"/>
    <property type="evidence" value="ECO:0007669"/>
    <property type="project" value="UniProtKB-UniRule"/>
</dbReference>
<comment type="caution">
    <text evidence="8">Lacks conserved residue(s) required for the propagation of feature annotation.</text>
</comment>
<feature type="region of interest" description="Disordered" evidence="9">
    <location>
        <begin position="681"/>
        <end position="711"/>
    </location>
</feature>
<dbReference type="PANTHER" id="PTHR43493">
    <property type="entry name" value="DNA GYRASE/TOPOISOMERASE SUBUNIT A"/>
    <property type="match status" value="1"/>
</dbReference>
<name>A0A841RHT8_9SPIO</name>
<sequence length="711" mass="79690">MAKVAEAMLRDIKKDTIDFGPNYDDSMKEPLVLPTAFPFLLVNGASGIAVGMATNMAPHNLIEVCNAINASIENRDITSEELLECIQGPDFPQGGIIYGRKGIKDAFLTGRGKITVRARYTVEEIRPEKEAIIVTELPYMVNKATLIIKIADLVRDKRVDGISDIRDESDRNGMRIVIELKRNVSPKVTMNLLFNHTALQSNFNVNNLALVNGMPKLCTLKDMLDSFIEHRFDVITRRTKFDLKKAKEREHILEGLKIALDNIDEVIQIIKSSSNVNIARANLMARFSFSEEQSQAILDMRLQKLTSLETQKIIDELIEIRELIAYLEGLLADDKKILDVIKEETTELSEKYGDERRTEILNEEINGMIMEDLIEKEDVVVLISNRGFIKRVPLTAYKEQARGGKGSNSTVLKDDDYVEHIFIANTHDKIMFVTTLGKAYWLKVYEIPEGTRGSRGKHLKTIFEFLPDEDITTTVQIDEFSEDTYLFMATEKAVVKRVSTYAFRNAKTRGIAAIILDEGDKLIKAELTTGDDDVMLFTRNGKGLRFHEESVRAMGRQTHGVRGIKLSDDDDILVGVSIKKENEQIFMLSEYGFGKRTEFDDFNPHGRGTQGQKAYNVTDKTGKLISAITVNDTDSLVCMTSQGKTIKLSLANVSILGRNALGVKIVNVAEDDSLVGVARAENDKVDPEEGAETAAEIIKNDDSDEPTLFDE</sequence>
<comment type="caution">
    <text evidence="11">The sequence shown here is derived from an EMBL/GenBank/DDBJ whole genome shotgun (WGS) entry which is preliminary data.</text>
</comment>
<proteinExistence type="inferred from homology"/>
<dbReference type="Gene3D" id="2.120.10.90">
    <property type="entry name" value="DNA gyrase/topoisomerase IV, subunit A, C-terminal"/>
    <property type="match status" value="1"/>
</dbReference>
<dbReference type="InterPro" id="IPR002205">
    <property type="entry name" value="Topo_IIA_dom_A"/>
</dbReference>
<evidence type="ECO:0000256" key="3">
    <source>
        <dbReference type="ARBA" id="ARBA00012895"/>
    </source>
</evidence>
<evidence type="ECO:0000256" key="2">
    <source>
        <dbReference type="ARBA" id="ARBA00008263"/>
    </source>
</evidence>
<dbReference type="PROSITE" id="PS52040">
    <property type="entry name" value="TOPO_IIA"/>
    <property type="match status" value="1"/>
</dbReference>
<dbReference type="SUPFAM" id="SSF101904">
    <property type="entry name" value="GyrA/ParC C-terminal domain-like"/>
    <property type="match status" value="1"/>
</dbReference>
<keyword evidence="12" id="KW-1185">Reference proteome</keyword>
<reference evidence="11 12" key="1">
    <citation type="submission" date="2020-08" db="EMBL/GenBank/DDBJ databases">
        <title>Genomic Encyclopedia of Type Strains, Phase IV (KMG-IV): sequencing the most valuable type-strain genomes for metagenomic binning, comparative biology and taxonomic classification.</title>
        <authorList>
            <person name="Goeker M."/>
        </authorList>
    </citation>
    <scope>NUCLEOTIDE SEQUENCE [LARGE SCALE GENOMIC DNA]</scope>
    <source>
        <strain evidence="11 12">DSM 2461</strain>
    </source>
</reference>
<evidence type="ECO:0000256" key="7">
    <source>
        <dbReference type="ARBA" id="ARBA00063644"/>
    </source>
</evidence>
<evidence type="ECO:0000256" key="8">
    <source>
        <dbReference type="PROSITE-ProRule" id="PRU01384"/>
    </source>
</evidence>
<dbReference type="NCBIfam" id="TIGR01063">
    <property type="entry name" value="gyrA"/>
    <property type="match status" value="1"/>
</dbReference>
<dbReference type="FunFam" id="3.30.1360.40:FF:000002">
    <property type="entry name" value="DNA gyrase subunit A"/>
    <property type="match status" value="1"/>
</dbReference>
<comment type="similarity">
    <text evidence="2">Belongs to the type II topoisomerase GyrA/ParC subunit family.</text>
</comment>
<dbReference type="GO" id="GO:0006265">
    <property type="term" value="P:DNA topological change"/>
    <property type="evidence" value="ECO:0007669"/>
    <property type="project" value="InterPro"/>
</dbReference>
<organism evidence="11 12">
    <name type="scientific">Spirochaeta isovalerica</name>
    <dbReference type="NCBI Taxonomy" id="150"/>
    <lineage>
        <taxon>Bacteria</taxon>
        <taxon>Pseudomonadati</taxon>
        <taxon>Spirochaetota</taxon>
        <taxon>Spirochaetia</taxon>
        <taxon>Spirochaetales</taxon>
        <taxon>Spirochaetaceae</taxon>
        <taxon>Spirochaeta</taxon>
    </lineage>
</organism>
<dbReference type="Proteomes" id="UP000587760">
    <property type="component" value="Unassembled WGS sequence"/>
</dbReference>
<dbReference type="GO" id="GO:0005737">
    <property type="term" value="C:cytoplasm"/>
    <property type="evidence" value="ECO:0007669"/>
    <property type="project" value="TreeGrafter"/>
</dbReference>
<feature type="compositionally biased region" description="Acidic residues" evidence="9">
    <location>
        <begin position="702"/>
        <end position="711"/>
    </location>
</feature>
<dbReference type="EMBL" id="JACHGJ010000011">
    <property type="protein sequence ID" value="MBB6482329.1"/>
    <property type="molecule type" value="Genomic_DNA"/>
</dbReference>
<dbReference type="InterPro" id="IPR013760">
    <property type="entry name" value="Topo_IIA-like_dom_sf"/>
</dbReference>
<dbReference type="FunFam" id="1.10.268.10:FF:000001">
    <property type="entry name" value="DNA gyrase subunit A"/>
    <property type="match status" value="1"/>
</dbReference>
<comment type="catalytic activity">
    <reaction evidence="1">
        <text>ATP-dependent breakage, passage and rejoining of double-stranded DNA.</text>
        <dbReference type="EC" id="5.6.2.2"/>
    </reaction>
</comment>
<dbReference type="FunFam" id="2.120.10.90:FF:000005">
    <property type="entry name" value="DNA topoisomerase 4 subunit A"/>
    <property type="match status" value="1"/>
</dbReference>
<dbReference type="GO" id="GO:0005524">
    <property type="term" value="F:ATP binding"/>
    <property type="evidence" value="ECO:0007669"/>
    <property type="project" value="InterPro"/>
</dbReference>
<dbReference type="Pfam" id="PF00521">
    <property type="entry name" value="DNA_topoisoIV"/>
    <property type="match status" value="1"/>
</dbReference>